<protein>
    <recommendedName>
        <fullName evidence="5">Transmembrane protein</fullName>
    </recommendedName>
</protein>
<dbReference type="Proteomes" id="UP001345219">
    <property type="component" value="Chromosome 12"/>
</dbReference>
<feature type="transmembrane region" description="Helical" evidence="2">
    <location>
        <begin position="26"/>
        <end position="46"/>
    </location>
</feature>
<dbReference type="AlphaFoldDB" id="A0AAN7JKF5"/>
<dbReference type="PANTHER" id="PTHR33306">
    <property type="entry name" value="EXPRESSED PROTEIN-RELATED-RELATED"/>
    <property type="match status" value="1"/>
</dbReference>
<feature type="transmembrane region" description="Helical" evidence="2">
    <location>
        <begin position="132"/>
        <end position="150"/>
    </location>
</feature>
<comment type="caution">
    <text evidence="3">The sequence shown here is derived from an EMBL/GenBank/DDBJ whole genome shotgun (WGS) entry which is preliminary data.</text>
</comment>
<accession>A0AAN7JKF5</accession>
<feature type="region of interest" description="Disordered" evidence="1">
    <location>
        <begin position="105"/>
        <end position="126"/>
    </location>
</feature>
<keyword evidence="2" id="KW-0472">Membrane</keyword>
<evidence type="ECO:0000256" key="1">
    <source>
        <dbReference type="SAM" id="MobiDB-lite"/>
    </source>
</evidence>
<keyword evidence="2" id="KW-0812">Transmembrane</keyword>
<evidence type="ECO:0000313" key="3">
    <source>
        <dbReference type="EMBL" id="KAK4747757.1"/>
    </source>
</evidence>
<reference evidence="3 4" key="1">
    <citation type="journal article" date="2023" name="Hortic Res">
        <title>Pangenome of water caltrop reveals structural variations and asymmetric subgenome divergence after allopolyploidization.</title>
        <authorList>
            <person name="Zhang X."/>
            <person name="Chen Y."/>
            <person name="Wang L."/>
            <person name="Yuan Y."/>
            <person name="Fang M."/>
            <person name="Shi L."/>
            <person name="Lu R."/>
            <person name="Comes H.P."/>
            <person name="Ma Y."/>
            <person name="Chen Y."/>
            <person name="Huang G."/>
            <person name="Zhou Y."/>
            <person name="Zheng Z."/>
            <person name="Qiu Y."/>
        </authorList>
    </citation>
    <scope>NUCLEOTIDE SEQUENCE [LARGE SCALE GENOMIC DNA]</scope>
    <source>
        <tissue evidence="3">Roots</tissue>
    </source>
</reference>
<sequence>MEWLQPRRRRGPEWKQGWTERTLTSISIPSIHLLAIFLIVIFLLWCSSSYSEPRSHHLRHSMASLQILLILSPILAILLSALYTNARRFTGGSSSRSNLNAANGAAASARSSGQSQPRNMPMPSGSSNSGMGIPWGVAFMVGLLLVLVSYHSSFQSKWFGPLRE</sequence>
<dbReference type="EMBL" id="JAXIOK010000019">
    <property type="protein sequence ID" value="KAK4747757.1"/>
    <property type="molecule type" value="Genomic_DNA"/>
</dbReference>
<keyword evidence="4" id="KW-1185">Reference proteome</keyword>
<keyword evidence="2" id="KW-1133">Transmembrane helix</keyword>
<name>A0AAN7JKF5_9MYRT</name>
<organism evidence="3 4">
    <name type="scientific">Trapa incisa</name>
    <dbReference type="NCBI Taxonomy" id="236973"/>
    <lineage>
        <taxon>Eukaryota</taxon>
        <taxon>Viridiplantae</taxon>
        <taxon>Streptophyta</taxon>
        <taxon>Embryophyta</taxon>
        <taxon>Tracheophyta</taxon>
        <taxon>Spermatophyta</taxon>
        <taxon>Magnoliopsida</taxon>
        <taxon>eudicotyledons</taxon>
        <taxon>Gunneridae</taxon>
        <taxon>Pentapetalae</taxon>
        <taxon>rosids</taxon>
        <taxon>malvids</taxon>
        <taxon>Myrtales</taxon>
        <taxon>Lythraceae</taxon>
        <taxon>Trapa</taxon>
    </lineage>
</organism>
<feature type="transmembrane region" description="Helical" evidence="2">
    <location>
        <begin position="67"/>
        <end position="86"/>
    </location>
</feature>
<gene>
    <name evidence="3" type="ORF">SAY87_014343</name>
</gene>
<proteinExistence type="predicted"/>
<evidence type="ECO:0000256" key="2">
    <source>
        <dbReference type="SAM" id="Phobius"/>
    </source>
</evidence>
<evidence type="ECO:0000313" key="4">
    <source>
        <dbReference type="Proteomes" id="UP001345219"/>
    </source>
</evidence>
<evidence type="ECO:0008006" key="5">
    <source>
        <dbReference type="Google" id="ProtNLM"/>
    </source>
</evidence>
<dbReference type="PANTHER" id="PTHR33306:SF21">
    <property type="entry name" value="TRANSMEMBRANE PROTEIN"/>
    <property type="match status" value="1"/>
</dbReference>